<organism evidence="1 2">
    <name type="scientific">Atta colombica</name>
    <dbReference type="NCBI Taxonomy" id="520822"/>
    <lineage>
        <taxon>Eukaryota</taxon>
        <taxon>Metazoa</taxon>
        <taxon>Ecdysozoa</taxon>
        <taxon>Arthropoda</taxon>
        <taxon>Hexapoda</taxon>
        <taxon>Insecta</taxon>
        <taxon>Pterygota</taxon>
        <taxon>Neoptera</taxon>
        <taxon>Endopterygota</taxon>
        <taxon>Hymenoptera</taxon>
        <taxon>Apocrita</taxon>
        <taxon>Aculeata</taxon>
        <taxon>Formicoidea</taxon>
        <taxon>Formicidae</taxon>
        <taxon>Myrmicinae</taxon>
        <taxon>Atta</taxon>
    </lineage>
</organism>
<dbReference type="Proteomes" id="UP000078540">
    <property type="component" value="Unassembled WGS sequence"/>
</dbReference>
<keyword evidence="2" id="KW-1185">Reference proteome</keyword>
<dbReference type="EMBL" id="KQ976558">
    <property type="protein sequence ID" value="KYM80645.1"/>
    <property type="molecule type" value="Genomic_DNA"/>
</dbReference>
<gene>
    <name evidence="1" type="ORF">ALC53_08814</name>
</gene>
<sequence>MLCHVKQQPRGVHRISTSTHCSLHGSHGQQFPKCSNNNQVAGVRIPPPFRMSFHPSKQTLLGFSPETHSVQELELVHSSWKRYLLCRKFMSLCWVLFFPTVKLSEVHGSDDEREKLDA</sequence>
<evidence type="ECO:0000313" key="2">
    <source>
        <dbReference type="Proteomes" id="UP000078540"/>
    </source>
</evidence>
<proteinExistence type="predicted"/>
<evidence type="ECO:0000313" key="1">
    <source>
        <dbReference type="EMBL" id="KYM80645.1"/>
    </source>
</evidence>
<protein>
    <submittedName>
        <fullName evidence="1">Uncharacterized protein</fullName>
    </submittedName>
</protein>
<accession>A0A195B8S7</accession>
<dbReference type="AlphaFoldDB" id="A0A195B8S7"/>
<name>A0A195B8S7_9HYME</name>
<reference evidence="1 2" key="1">
    <citation type="submission" date="2015-09" db="EMBL/GenBank/DDBJ databases">
        <title>Atta colombica WGS genome.</title>
        <authorList>
            <person name="Nygaard S."/>
            <person name="Hu H."/>
            <person name="Boomsma J."/>
            <person name="Zhang G."/>
        </authorList>
    </citation>
    <scope>NUCLEOTIDE SEQUENCE [LARGE SCALE GENOMIC DNA]</scope>
    <source>
        <strain evidence="1">Treedump-2</strain>
        <tissue evidence="1">Whole body</tissue>
    </source>
</reference>